<evidence type="ECO:0000256" key="1">
    <source>
        <dbReference type="ARBA" id="ARBA00010312"/>
    </source>
</evidence>
<keyword evidence="3" id="KW-0408">Iron</keyword>
<keyword evidence="2" id="KW-0479">Metal-binding</keyword>
<gene>
    <name evidence="6" type="ORF">NK6_855</name>
</gene>
<dbReference type="GO" id="GO:0016491">
    <property type="term" value="F:oxidoreductase activity"/>
    <property type="evidence" value="ECO:0007669"/>
    <property type="project" value="InterPro"/>
</dbReference>
<dbReference type="InterPro" id="IPR006657">
    <property type="entry name" value="MoPterin_dinucl-bd_dom"/>
</dbReference>
<dbReference type="Gene3D" id="2.40.40.20">
    <property type="match status" value="1"/>
</dbReference>
<evidence type="ECO:0000256" key="4">
    <source>
        <dbReference type="ARBA" id="ARBA00023014"/>
    </source>
</evidence>
<dbReference type="Pfam" id="PF04879">
    <property type="entry name" value="Molybdop_Fe4S4"/>
    <property type="match status" value="1"/>
</dbReference>
<dbReference type="SUPFAM" id="SSF50692">
    <property type="entry name" value="ADC-like"/>
    <property type="match status" value="1"/>
</dbReference>
<dbReference type="Pfam" id="PF01568">
    <property type="entry name" value="Molydop_binding"/>
    <property type="match status" value="1"/>
</dbReference>
<keyword evidence="4" id="KW-0411">Iron-sulfur</keyword>
<accession>A0A0E3VSJ9</accession>
<dbReference type="FunFam" id="3.40.228.10:FF:000018">
    <property type="entry name" value="Dimethyl sulfoxide reductase"/>
    <property type="match status" value="1"/>
</dbReference>
<sequence>MLSAGRYFGVTNWDMNQHAKIEIRHSTCPHDCPSACALDVEVVEGRSIGRVRGSKKQTYTAGVVCAKVARYAERIHHPERVMYPMRRTGPKGSGQFARISWDEALDEIGHRFNQAEREFGAESVWPYYYAGTMGLVMRDGLNRLTHVKKYSRFYQTICANVARIGYAIGTGKIAGVDPREMALSDLVVIWGTNPVNTQVNVMTHAARARKERGAKIAAVDIYDNETMKQADIKIILRPGTDGAFACGVMHVLFRDGYADRTYMDKYTDCPAELEAHLKARTPEWASAICGVPVAEIEAFAKAVGETKRTFFRYGYGFTRSRNGATQMHAANCIPAVTGAWQYEGGGAFFNNYALWHFNEAIIEGHDAIDRTTRALDQSKIGRILTGDAEALLGKGPVKAMLIQNTNPMTVAPEQALVAQGFAREDLFVAVHEQFMTETALMADIVLPATMFMEHDDLYYGGGHQHISVGPKLIDPPDECRSNHQVLQALAPRLGARHQGFEMTPRELIDATLKLSNHGDIAGLEADIWRNLQPDFRTAHFLDGFGHADGKFHFRADWAHPPFGQTMGDVDQMPSLPDHWAVIEHADQAHPFRLATSPSRSFLNTTFNETPSSQAREGKASVMIHPLDAAPLDIVDGDAVTLGNTRGETTLNAVLFEGVRRGVLIAESVHPNKNHIGGRGINTLTGADTIAPIVGAAFHDNKVWIRKAAT</sequence>
<dbReference type="PANTHER" id="PTHR43742:SF6">
    <property type="entry name" value="OXIDOREDUCTASE YYAE-RELATED"/>
    <property type="match status" value="1"/>
</dbReference>
<dbReference type="Gene3D" id="3.40.228.10">
    <property type="entry name" value="Dimethylsulfoxide Reductase, domain 2"/>
    <property type="match status" value="1"/>
</dbReference>
<name>A0A0E3VSJ9_9BRAD</name>
<dbReference type="Gene3D" id="3.30.2070.10">
    <property type="entry name" value="Formate dehydrogenase/DMSO reductase"/>
    <property type="match status" value="1"/>
</dbReference>
<dbReference type="GO" id="GO:0046872">
    <property type="term" value="F:metal ion binding"/>
    <property type="evidence" value="ECO:0007669"/>
    <property type="project" value="UniProtKB-KW"/>
</dbReference>
<dbReference type="Gene3D" id="3.40.50.740">
    <property type="match status" value="1"/>
</dbReference>
<dbReference type="GO" id="GO:0051536">
    <property type="term" value="F:iron-sulfur cluster binding"/>
    <property type="evidence" value="ECO:0007669"/>
    <property type="project" value="UniProtKB-KW"/>
</dbReference>
<protein>
    <submittedName>
        <fullName evidence="6">Dimethyl sulfoxide reductase</fullName>
    </submittedName>
</protein>
<dbReference type="CDD" id="cd02766">
    <property type="entry name" value="MopB_3"/>
    <property type="match status" value="1"/>
</dbReference>
<dbReference type="InterPro" id="IPR050612">
    <property type="entry name" value="Prok_Mopterin_Oxidored"/>
</dbReference>
<dbReference type="Gene3D" id="2.20.25.90">
    <property type="entry name" value="ADC-like domains"/>
    <property type="match status" value="1"/>
</dbReference>
<dbReference type="AlphaFoldDB" id="A0A0E3VSJ9"/>
<dbReference type="InterPro" id="IPR009010">
    <property type="entry name" value="Asp_de-COase-like_dom_sf"/>
</dbReference>
<evidence type="ECO:0000259" key="5">
    <source>
        <dbReference type="PROSITE" id="PS51669"/>
    </source>
</evidence>
<dbReference type="SUPFAM" id="SSF53706">
    <property type="entry name" value="Formate dehydrogenase/DMSO reductase, domains 1-3"/>
    <property type="match status" value="1"/>
</dbReference>
<dbReference type="Pfam" id="PF00384">
    <property type="entry name" value="Molybdopterin"/>
    <property type="match status" value="1"/>
</dbReference>
<dbReference type="PROSITE" id="PS51669">
    <property type="entry name" value="4FE4S_MOW_BIS_MGD"/>
    <property type="match status" value="1"/>
</dbReference>
<dbReference type="FunFam" id="2.20.25.90:FF:000012">
    <property type="entry name" value="Anaerobic selenocysteine-containing dehydrogenase"/>
    <property type="match status" value="1"/>
</dbReference>
<dbReference type="Proteomes" id="UP000063308">
    <property type="component" value="Chromosome"/>
</dbReference>
<evidence type="ECO:0000313" key="6">
    <source>
        <dbReference type="EMBL" id="BAR54040.1"/>
    </source>
</evidence>
<feature type="domain" description="4Fe-4S Mo/W bis-MGD-type" evidence="5">
    <location>
        <begin position="21"/>
        <end position="79"/>
    </location>
</feature>
<dbReference type="GO" id="GO:0043546">
    <property type="term" value="F:molybdopterin cofactor binding"/>
    <property type="evidence" value="ECO:0007669"/>
    <property type="project" value="InterPro"/>
</dbReference>
<evidence type="ECO:0000313" key="7">
    <source>
        <dbReference type="Proteomes" id="UP000063308"/>
    </source>
</evidence>
<dbReference type="InterPro" id="IPR006656">
    <property type="entry name" value="Mopterin_OxRdtase"/>
</dbReference>
<evidence type="ECO:0000256" key="3">
    <source>
        <dbReference type="ARBA" id="ARBA00023004"/>
    </source>
</evidence>
<dbReference type="EMBL" id="AP014685">
    <property type="protein sequence ID" value="BAR54040.1"/>
    <property type="molecule type" value="Genomic_DNA"/>
</dbReference>
<evidence type="ECO:0000256" key="2">
    <source>
        <dbReference type="ARBA" id="ARBA00022723"/>
    </source>
</evidence>
<proteinExistence type="inferred from homology"/>
<reference evidence="6 7" key="1">
    <citation type="submission" date="2014-11" db="EMBL/GenBank/DDBJ databases">
        <title>Symbiosis island explosion on the genome of extra-slow-growing strains of soybean bradyrhizobia with massive insertion sequences.</title>
        <authorList>
            <person name="Iida T."/>
            <person name="Minamisawa K."/>
        </authorList>
    </citation>
    <scope>NUCLEOTIDE SEQUENCE [LARGE SCALE GENOMIC DNA]</scope>
    <source>
        <strain evidence="6 7">NK6</strain>
    </source>
</reference>
<comment type="similarity">
    <text evidence="1">Belongs to the prokaryotic molybdopterin-containing oxidoreductase family.</text>
</comment>
<organism evidence="6 7">
    <name type="scientific">Bradyrhizobium diazoefficiens</name>
    <dbReference type="NCBI Taxonomy" id="1355477"/>
    <lineage>
        <taxon>Bacteria</taxon>
        <taxon>Pseudomonadati</taxon>
        <taxon>Pseudomonadota</taxon>
        <taxon>Alphaproteobacteria</taxon>
        <taxon>Hyphomicrobiales</taxon>
        <taxon>Nitrobacteraceae</taxon>
        <taxon>Bradyrhizobium</taxon>
    </lineage>
</organism>
<dbReference type="PANTHER" id="PTHR43742">
    <property type="entry name" value="TRIMETHYLAMINE-N-OXIDE REDUCTASE"/>
    <property type="match status" value="1"/>
</dbReference>
<dbReference type="FunFam" id="2.40.40.20:FF:000034">
    <property type="entry name" value="Probable oxidoreductase YoaE"/>
    <property type="match status" value="1"/>
</dbReference>
<dbReference type="InterPro" id="IPR006963">
    <property type="entry name" value="Mopterin_OxRdtase_4Fe-4S_dom"/>
</dbReference>
<dbReference type="SMART" id="SM00926">
    <property type="entry name" value="Molybdop_Fe4S4"/>
    <property type="match status" value="1"/>
</dbReference>